<protein>
    <submittedName>
        <fullName evidence="2">Uncharacterized protein</fullName>
    </submittedName>
</protein>
<name>A0AAD3SRH6_NEPGR</name>
<keyword evidence="3" id="KW-1185">Reference proteome</keyword>
<sequence>MLTASEIRELYVEFNIPQEIVPVMPSEPDRACFHPKGYAIIYETHVMSGFHLPTPQELLDILTTLQKFRTAPPEDSQRKRKADAMIGGDAGAPSTDAAPTSLRQKRTATMEPSSSSLGPDYMASGRLERVGDRSRVKVELALEEYDAMLHAKAKLFVEPEEPAAGELAESVGPSVELPEDFVAKEPVEAVDLTAMLPEEYVVEATIGPA</sequence>
<dbReference type="EMBL" id="BSYO01000015">
    <property type="protein sequence ID" value="GMH15107.1"/>
    <property type="molecule type" value="Genomic_DNA"/>
</dbReference>
<feature type="region of interest" description="Disordered" evidence="1">
    <location>
        <begin position="69"/>
        <end position="123"/>
    </location>
</feature>
<organism evidence="2 3">
    <name type="scientific">Nepenthes gracilis</name>
    <name type="common">Slender pitcher plant</name>
    <dbReference type="NCBI Taxonomy" id="150966"/>
    <lineage>
        <taxon>Eukaryota</taxon>
        <taxon>Viridiplantae</taxon>
        <taxon>Streptophyta</taxon>
        <taxon>Embryophyta</taxon>
        <taxon>Tracheophyta</taxon>
        <taxon>Spermatophyta</taxon>
        <taxon>Magnoliopsida</taxon>
        <taxon>eudicotyledons</taxon>
        <taxon>Gunneridae</taxon>
        <taxon>Pentapetalae</taxon>
        <taxon>Caryophyllales</taxon>
        <taxon>Nepenthaceae</taxon>
        <taxon>Nepenthes</taxon>
    </lineage>
</organism>
<dbReference type="Proteomes" id="UP001279734">
    <property type="component" value="Unassembled WGS sequence"/>
</dbReference>
<evidence type="ECO:0000313" key="3">
    <source>
        <dbReference type="Proteomes" id="UP001279734"/>
    </source>
</evidence>
<proteinExistence type="predicted"/>
<dbReference type="AlphaFoldDB" id="A0AAD3SRH6"/>
<evidence type="ECO:0000313" key="2">
    <source>
        <dbReference type="EMBL" id="GMH15107.1"/>
    </source>
</evidence>
<reference evidence="2" key="1">
    <citation type="submission" date="2023-05" db="EMBL/GenBank/DDBJ databases">
        <title>Nepenthes gracilis genome sequencing.</title>
        <authorList>
            <person name="Fukushima K."/>
        </authorList>
    </citation>
    <scope>NUCLEOTIDE SEQUENCE</scope>
    <source>
        <strain evidence="2">SING2019-196</strain>
    </source>
</reference>
<evidence type="ECO:0000256" key="1">
    <source>
        <dbReference type="SAM" id="MobiDB-lite"/>
    </source>
</evidence>
<comment type="caution">
    <text evidence="2">The sequence shown here is derived from an EMBL/GenBank/DDBJ whole genome shotgun (WGS) entry which is preliminary data.</text>
</comment>
<gene>
    <name evidence="2" type="ORF">Nepgr_016948</name>
</gene>
<accession>A0AAD3SRH6</accession>